<feature type="domain" description="EamA" evidence="2">
    <location>
        <begin position="158"/>
        <end position="295"/>
    </location>
</feature>
<reference evidence="3" key="1">
    <citation type="submission" date="2020-10" db="EMBL/GenBank/DDBJ databases">
        <authorList>
            <person name="Gilroy R."/>
        </authorList>
    </citation>
    <scope>NUCLEOTIDE SEQUENCE</scope>
    <source>
        <strain evidence="3">CHK158-818</strain>
    </source>
</reference>
<protein>
    <submittedName>
        <fullName evidence="3">EamA family transporter</fullName>
    </submittedName>
</protein>
<feature type="domain" description="EamA" evidence="2">
    <location>
        <begin position="2"/>
        <end position="144"/>
    </location>
</feature>
<dbReference type="Pfam" id="PF00892">
    <property type="entry name" value="EamA"/>
    <property type="match status" value="2"/>
</dbReference>
<evidence type="ECO:0000256" key="1">
    <source>
        <dbReference type="SAM" id="Phobius"/>
    </source>
</evidence>
<dbReference type="Proteomes" id="UP000824112">
    <property type="component" value="Unassembled WGS sequence"/>
</dbReference>
<dbReference type="GO" id="GO:0016020">
    <property type="term" value="C:membrane"/>
    <property type="evidence" value="ECO:0007669"/>
    <property type="project" value="InterPro"/>
</dbReference>
<accession>A0A9D1SBZ0</accession>
<gene>
    <name evidence="3" type="ORF">IAB03_03210</name>
</gene>
<feature type="transmembrane region" description="Helical" evidence="1">
    <location>
        <begin position="127"/>
        <end position="147"/>
    </location>
</feature>
<evidence type="ECO:0000313" key="4">
    <source>
        <dbReference type="Proteomes" id="UP000824112"/>
    </source>
</evidence>
<dbReference type="PANTHER" id="PTHR22911:SF137">
    <property type="entry name" value="SOLUTE CARRIER FAMILY 35 MEMBER G2-RELATED"/>
    <property type="match status" value="1"/>
</dbReference>
<dbReference type="SUPFAM" id="SSF103481">
    <property type="entry name" value="Multidrug resistance efflux transporter EmrE"/>
    <property type="match status" value="2"/>
</dbReference>
<keyword evidence="1" id="KW-0812">Transmembrane</keyword>
<sequence length="301" mass="34366">MWLGLAFISACLLGLYDLCKKISLEKNAVIPVLFLNTVFCSLIFVPLLILSRWQPEWMQQSIVYIPPLQPGAHLYLLLKAVIVLSSWISAYFAMKHLPITLSAPIKATQPVLTLLGALLIFGERLNLYQWIGVLSAILSFYMLSVSGKKEGIRFAHNKWIGFIVLATVTGAISGLYDKYLLKHFDPMTVQVWYTFYQMGIMFLILMILWYPKRKETTPFVWRNSIFFISLFLTLADFVYFYALSYPDSMISIVSMVRRSSVVVSFMGGALLLREKNIRSKVPDLVLVLVGMLFLYLGSRLN</sequence>
<evidence type="ECO:0000259" key="2">
    <source>
        <dbReference type="Pfam" id="PF00892"/>
    </source>
</evidence>
<dbReference type="Gene3D" id="1.10.3730.20">
    <property type="match status" value="1"/>
</dbReference>
<feature type="transmembrane region" description="Helical" evidence="1">
    <location>
        <begin position="72"/>
        <end position="94"/>
    </location>
</feature>
<proteinExistence type="predicted"/>
<dbReference type="InterPro" id="IPR000620">
    <property type="entry name" value="EamA_dom"/>
</dbReference>
<dbReference type="InterPro" id="IPR037185">
    <property type="entry name" value="EmrE-like"/>
</dbReference>
<feature type="transmembrane region" description="Helical" evidence="1">
    <location>
        <begin position="29"/>
        <end position="51"/>
    </location>
</feature>
<feature type="transmembrane region" description="Helical" evidence="1">
    <location>
        <begin position="191"/>
        <end position="211"/>
    </location>
</feature>
<dbReference type="EMBL" id="DVNA01000072">
    <property type="protein sequence ID" value="HIU54799.1"/>
    <property type="molecule type" value="Genomic_DNA"/>
</dbReference>
<organism evidence="3 4">
    <name type="scientific">Candidatus Gallibacteroides avistercoris</name>
    <dbReference type="NCBI Taxonomy" id="2840833"/>
    <lineage>
        <taxon>Bacteria</taxon>
        <taxon>Pseudomonadati</taxon>
        <taxon>Bacteroidota</taxon>
        <taxon>Bacteroidia</taxon>
        <taxon>Bacteroidales</taxon>
        <taxon>Bacteroidaceae</taxon>
        <taxon>Bacteroidaceae incertae sedis</taxon>
        <taxon>Candidatus Gallibacteroides</taxon>
    </lineage>
</organism>
<keyword evidence="1" id="KW-1133">Transmembrane helix</keyword>
<feature type="transmembrane region" description="Helical" evidence="1">
    <location>
        <begin position="223"/>
        <end position="243"/>
    </location>
</feature>
<feature type="transmembrane region" description="Helical" evidence="1">
    <location>
        <begin position="159"/>
        <end position="176"/>
    </location>
</feature>
<keyword evidence="1" id="KW-0472">Membrane</keyword>
<comment type="caution">
    <text evidence="3">The sequence shown here is derived from an EMBL/GenBank/DDBJ whole genome shotgun (WGS) entry which is preliminary data.</text>
</comment>
<evidence type="ECO:0000313" key="3">
    <source>
        <dbReference type="EMBL" id="HIU54799.1"/>
    </source>
</evidence>
<reference evidence="3" key="2">
    <citation type="journal article" date="2021" name="PeerJ">
        <title>Extensive microbial diversity within the chicken gut microbiome revealed by metagenomics and culture.</title>
        <authorList>
            <person name="Gilroy R."/>
            <person name="Ravi A."/>
            <person name="Getino M."/>
            <person name="Pursley I."/>
            <person name="Horton D.L."/>
            <person name="Alikhan N.F."/>
            <person name="Baker D."/>
            <person name="Gharbi K."/>
            <person name="Hall N."/>
            <person name="Watson M."/>
            <person name="Adriaenssens E.M."/>
            <person name="Foster-Nyarko E."/>
            <person name="Jarju S."/>
            <person name="Secka A."/>
            <person name="Antonio M."/>
            <person name="Oren A."/>
            <person name="Chaudhuri R.R."/>
            <person name="La Ragione R."/>
            <person name="Hildebrand F."/>
            <person name="Pallen M.J."/>
        </authorList>
    </citation>
    <scope>NUCLEOTIDE SEQUENCE</scope>
    <source>
        <strain evidence="3">CHK158-818</strain>
    </source>
</reference>
<dbReference type="PANTHER" id="PTHR22911">
    <property type="entry name" value="ACYL-MALONYL CONDENSING ENZYME-RELATED"/>
    <property type="match status" value="1"/>
</dbReference>
<dbReference type="AlphaFoldDB" id="A0A9D1SBZ0"/>
<feature type="transmembrane region" description="Helical" evidence="1">
    <location>
        <begin position="284"/>
        <end position="300"/>
    </location>
</feature>
<name>A0A9D1SBZ0_9BACT</name>